<comment type="pathway">
    <text evidence="2 14">Phospholipid metabolism; CDP-diacylglycerol biosynthesis; CDP-diacylglycerol from sn-glycerol 3-phosphate: step 1/3.</text>
</comment>
<dbReference type="HAMAP" id="MF_00393">
    <property type="entry name" value="Glyc3P_acyltrans"/>
    <property type="match status" value="1"/>
</dbReference>
<evidence type="ECO:0000256" key="1">
    <source>
        <dbReference type="ARBA" id="ARBA00004413"/>
    </source>
</evidence>
<dbReference type="GO" id="GO:0006631">
    <property type="term" value="P:fatty acid metabolic process"/>
    <property type="evidence" value="ECO:0007669"/>
    <property type="project" value="TreeGrafter"/>
</dbReference>
<dbReference type="Proteomes" id="UP000185639">
    <property type="component" value="Unassembled WGS sequence"/>
</dbReference>
<keyword evidence="17" id="KW-1185">Reference proteome</keyword>
<dbReference type="SUPFAM" id="SSF69593">
    <property type="entry name" value="Glycerol-3-phosphate (1)-acyltransferase"/>
    <property type="match status" value="1"/>
</dbReference>
<evidence type="ECO:0000313" key="16">
    <source>
        <dbReference type="EMBL" id="SIS44263.1"/>
    </source>
</evidence>
<dbReference type="InterPro" id="IPR045520">
    <property type="entry name" value="GPAT/DHAPAT_C"/>
</dbReference>
<protein>
    <recommendedName>
        <fullName evidence="6 14">Glycerol-3-phosphate acyltransferase</fullName>
        <shortName evidence="14">GPAT</shortName>
        <ecNumber evidence="5 14">2.3.1.15</ecNumber>
    </recommendedName>
</protein>
<gene>
    <name evidence="14" type="primary">plsB</name>
    <name evidence="16" type="ORF">SAMN05421686_101349</name>
</gene>
<evidence type="ECO:0000256" key="9">
    <source>
        <dbReference type="ARBA" id="ARBA00023136"/>
    </source>
</evidence>
<evidence type="ECO:0000256" key="12">
    <source>
        <dbReference type="ARBA" id="ARBA00023315"/>
    </source>
</evidence>
<feature type="domain" description="Phospholipid/glycerol acyltransferase" evidence="15">
    <location>
        <begin position="305"/>
        <end position="432"/>
    </location>
</feature>
<feature type="short sequence motif" description="HXXXXD motif" evidence="14">
    <location>
        <begin position="310"/>
        <end position="315"/>
    </location>
</feature>
<evidence type="ECO:0000256" key="5">
    <source>
        <dbReference type="ARBA" id="ARBA00013113"/>
    </source>
</evidence>
<dbReference type="InterPro" id="IPR002123">
    <property type="entry name" value="Plipid/glycerol_acylTrfase"/>
</dbReference>
<evidence type="ECO:0000256" key="6">
    <source>
        <dbReference type="ARBA" id="ARBA00013432"/>
    </source>
</evidence>
<dbReference type="InterPro" id="IPR022284">
    <property type="entry name" value="GPAT/DHAPAT"/>
</dbReference>
<comment type="catalytic activity">
    <reaction evidence="13 14">
        <text>sn-glycerol 3-phosphate + an acyl-CoA = a 1-acyl-sn-glycero-3-phosphate + CoA</text>
        <dbReference type="Rhea" id="RHEA:15325"/>
        <dbReference type="ChEBI" id="CHEBI:57287"/>
        <dbReference type="ChEBI" id="CHEBI:57597"/>
        <dbReference type="ChEBI" id="CHEBI:57970"/>
        <dbReference type="ChEBI" id="CHEBI:58342"/>
        <dbReference type="EC" id="2.3.1.15"/>
    </reaction>
</comment>
<dbReference type="InterPro" id="IPR028354">
    <property type="entry name" value="GPAT_PlsB"/>
</dbReference>
<evidence type="ECO:0000259" key="15">
    <source>
        <dbReference type="SMART" id="SM00563"/>
    </source>
</evidence>
<dbReference type="PANTHER" id="PTHR12563:SF17">
    <property type="entry name" value="DIHYDROXYACETONE PHOSPHATE ACYLTRANSFERASE"/>
    <property type="match status" value="1"/>
</dbReference>
<dbReference type="SMART" id="SM00563">
    <property type="entry name" value="PlsC"/>
    <property type="match status" value="1"/>
</dbReference>
<dbReference type="STRING" id="484498.SAMN05421686_101349"/>
<dbReference type="Pfam" id="PF19277">
    <property type="entry name" value="GPAT_C"/>
    <property type="match status" value="1"/>
</dbReference>
<dbReference type="GO" id="GO:0016024">
    <property type="term" value="P:CDP-diacylglycerol biosynthetic process"/>
    <property type="evidence" value="ECO:0007669"/>
    <property type="project" value="UniProtKB-UniRule"/>
</dbReference>
<proteinExistence type="inferred from homology"/>
<keyword evidence="10 14" id="KW-0594">Phospholipid biosynthesis</keyword>
<keyword evidence="14" id="KW-0444">Lipid biosynthesis</keyword>
<comment type="similarity">
    <text evidence="4 14">Belongs to the GPAT/DAPAT family.</text>
</comment>
<organism evidence="16 17">
    <name type="scientific">Thalassolituus maritimus</name>
    <dbReference type="NCBI Taxonomy" id="484498"/>
    <lineage>
        <taxon>Bacteria</taxon>
        <taxon>Pseudomonadati</taxon>
        <taxon>Pseudomonadota</taxon>
        <taxon>Gammaproteobacteria</taxon>
        <taxon>Oceanospirillales</taxon>
        <taxon>Oceanospirillaceae</taxon>
        <taxon>Thalassolituus</taxon>
    </lineage>
</organism>
<dbReference type="RefSeq" id="WP_076513851.1">
    <property type="nucleotide sequence ID" value="NZ_FTOH01000001.1"/>
</dbReference>
<evidence type="ECO:0000256" key="8">
    <source>
        <dbReference type="ARBA" id="ARBA00022679"/>
    </source>
</evidence>
<comment type="pathway">
    <text evidence="3">Lipid metabolism.</text>
</comment>
<accession>A0A1N7J4I9</accession>
<dbReference type="OrthoDB" id="335193at2"/>
<evidence type="ECO:0000256" key="10">
    <source>
        <dbReference type="ARBA" id="ARBA00023209"/>
    </source>
</evidence>
<dbReference type="AlphaFoldDB" id="A0A1N7J4I9"/>
<dbReference type="GO" id="GO:0004366">
    <property type="term" value="F:glycerol-3-phosphate O-acyltransferase activity"/>
    <property type="evidence" value="ECO:0007669"/>
    <property type="project" value="UniProtKB-UniRule"/>
</dbReference>
<evidence type="ECO:0000256" key="2">
    <source>
        <dbReference type="ARBA" id="ARBA00004765"/>
    </source>
</evidence>
<dbReference type="UniPathway" id="UPA00557">
    <property type="reaction ID" value="UER00612"/>
</dbReference>
<keyword evidence="12 14" id="KW-0012">Acyltransferase</keyword>
<dbReference type="NCBIfam" id="TIGR03703">
    <property type="entry name" value="plsB"/>
    <property type="match status" value="1"/>
</dbReference>
<keyword evidence="9 14" id="KW-0472">Membrane</keyword>
<dbReference type="PIRSF" id="PIRSF500064">
    <property type="entry name" value="GPAT"/>
    <property type="match status" value="1"/>
</dbReference>
<dbReference type="PANTHER" id="PTHR12563">
    <property type="entry name" value="GLYCEROL-3-PHOSPHATE ACYLTRANSFERASE"/>
    <property type="match status" value="1"/>
</dbReference>
<keyword evidence="7 14" id="KW-1003">Cell membrane</keyword>
<comment type="subcellular location">
    <subcellularLocation>
        <location evidence="1 14">Cell membrane</location>
        <topology evidence="1 14">Peripheral membrane protein</topology>
        <orientation evidence="1 14">Cytoplasmic side</orientation>
    </subcellularLocation>
</comment>
<dbReference type="InterPro" id="IPR041728">
    <property type="entry name" value="GPAT/DHAPAT_LPLAT"/>
</dbReference>
<dbReference type="Pfam" id="PF01553">
    <property type="entry name" value="Acyltransferase"/>
    <property type="match status" value="1"/>
</dbReference>
<keyword evidence="11 14" id="KW-1208">Phospholipid metabolism</keyword>
<dbReference type="NCBIfam" id="NF003441">
    <property type="entry name" value="PRK04974.1"/>
    <property type="match status" value="1"/>
</dbReference>
<dbReference type="GO" id="GO:0005886">
    <property type="term" value="C:plasma membrane"/>
    <property type="evidence" value="ECO:0007669"/>
    <property type="project" value="UniProtKB-SubCell"/>
</dbReference>
<dbReference type="PIRSF" id="PIRSF000437">
    <property type="entry name" value="GPAT_DHAPAT"/>
    <property type="match status" value="1"/>
</dbReference>
<evidence type="ECO:0000256" key="7">
    <source>
        <dbReference type="ARBA" id="ARBA00022475"/>
    </source>
</evidence>
<keyword evidence="14" id="KW-0443">Lipid metabolism</keyword>
<name>A0A1N7J4I9_9GAMM</name>
<evidence type="ECO:0000256" key="3">
    <source>
        <dbReference type="ARBA" id="ARBA00005189"/>
    </source>
</evidence>
<evidence type="ECO:0000313" key="17">
    <source>
        <dbReference type="Proteomes" id="UP000185639"/>
    </source>
</evidence>
<evidence type="ECO:0000256" key="11">
    <source>
        <dbReference type="ARBA" id="ARBA00023264"/>
    </source>
</evidence>
<dbReference type="EMBL" id="FTOH01000001">
    <property type="protein sequence ID" value="SIS44263.1"/>
    <property type="molecule type" value="Genomic_DNA"/>
</dbReference>
<comment type="domain">
    <text evidence="14">The HXXXXD motif is essential for acyltransferase activity and may constitute the binding site for the phosphate moiety of the glycerol-3-phosphate.</text>
</comment>
<keyword evidence="8 14" id="KW-0808">Transferase</keyword>
<sequence>MSVIRKLRIRINQWQQKLLYKLVKTKIIGADKDKIELDPVQPVIYAMLYPSYAEQIVINKEVSERGWQAPFQQRLNGTLPGNPYFGIYRRPGNPFRKDGLATIPRHLKRQAEWMLADDSRDIQVMPVRVMWGRSPERERSFLRIWLQNAGSLGGRVMTFFAILFNGRNTFVHFSEPLSLRELAGGETSPELVARKLARVLRVHNRKVTKSVLGPELSHRRTLVHQIPNRPMVRHAIESEMKENGLKREKLRKRALKYADEIASNISYTNVRFLDILLTWVWNKIYNGTAIHNIEQVKEVGKDNTVVYVPCHRSHIDYLLLSYVLYHHGLQLPQIAAGINLNMPVVGSILRRGGAFFMRRTFRGNPLYAAVFDEYLHSVFTHGYSSEYFVEGGRSRTGRTLSPKAGMLAMTVRSYLRDSKKPMVFVPVYTGYEKVFEEKSYLGELRGKAKKKESLLDVLGTLRSFKKSFGKVNVTFGEPIHLSPYLEERHPGWSNQDYEACNYRPDWAPELVDELATTVVTEINRAASVNPINLIALAILASPRQAMDENQLMRHMEAYRDLLAMVPYSDMTVLPDGHASDWLAHAEELGSVSRSKHDMGDLIQTNERQAVTLTYYRNNVLHIIALPSLIACLLLNNRRCTQADILESCQALYPFLKAELFLHWTEDTLEQAINSWLDVLEQRGYLEVSDGCYHCRIDGDNLPMLQSLADPISQTLQRYFLSISRLKHQGSGNLTAQQLEEQSTLLAQRLSLLYGINAPEFFDKALFRALIRQLIDSGMISCGEDDMLSFDEDLNPLMSILENLLDANLRQTILISL</sequence>
<evidence type="ECO:0000256" key="4">
    <source>
        <dbReference type="ARBA" id="ARBA00007937"/>
    </source>
</evidence>
<dbReference type="CDD" id="cd07993">
    <property type="entry name" value="LPLAT_DHAPAT-like"/>
    <property type="match status" value="1"/>
</dbReference>
<evidence type="ECO:0000256" key="14">
    <source>
        <dbReference type="HAMAP-Rule" id="MF_00393"/>
    </source>
</evidence>
<evidence type="ECO:0000256" key="13">
    <source>
        <dbReference type="ARBA" id="ARBA00048427"/>
    </source>
</evidence>
<dbReference type="EC" id="2.3.1.15" evidence="5 14"/>
<reference evidence="17" key="1">
    <citation type="submission" date="2017-01" db="EMBL/GenBank/DDBJ databases">
        <authorList>
            <person name="Varghese N."/>
            <person name="Submissions S."/>
        </authorList>
    </citation>
    <scope>NUCLEOTIDE SEQUENCE [LARGE SCALE GENOMIC DNA]</scope>
    <source>
        <strain evidence="17">DSM 24913</strain>
    </source>
</reference>